<evidence type="ECO:0000256" key="3">
    <source>
        <dbReference type="SAM" id="SignalP"/>
    </source>
</evidence>
<dbReference type="Pfam" id="PF20146">
    <property type="entry name" value="NRF"/>
    <property type="match status" value="1"/>
</dbReference>
<feature type="chain" id="PRO_5038671168" description="Nose resistant-to-fluoxetine protein N-terminal domain-containing protein" evidence="3">
    <location>
        <begin position="32"/>
        <end position="780"/>
    </location>
</feature>
<feature type="domain" description="Nose resistant-to-fluoxetine protein N-terminal" evidence="4">
    <location>
        <begin position="92"/>
        <end position="238"/>
    </location>
</feature>
<name>A0A9D4T8X0_RHISA</name>
<keyword evidence="3" id="KW-0732">Signal</keyword>
<dbReference type="InterPro" id="IPR002656">
    <property type="entry name" value="Acyl_transf_3_dom"/>
</dbReference>
<dbReference type="Proteomes" id="UP000821837">
    <property type="component" value="Chromosome 1"/>
</dbReference>
<reference evidence="5" key="2">
    <citation type="submission" date="2021-09" db="EMBL/GenBank/DDBJ databases">
        <authorList>
            <person name="Jia N."/>
            <person name="Wang J."/>
            <person name="Shi W."/>
            <person name="Du L."/>
            <person name="Sun Y."/>
            <person name="Zhan W."/>
            <person name="Jiang J."/>
            <person name="Wang Q."/>
            <person name="Zhang B."/>
            <person name="Ji P."/>
            <person name="Sakyi L.B."/>
            <person name="Cui X."/>
            <person name="Yuan T."/>
            <person name="Jiang B."/>
            <person name="Yang W."/>
            <person name="Lam T.T.-Y."/>
            <person name="Chang Q."/>
            <person name="Ding S."/>
            <person name="Wang X."/>
            <person name="Zhu J."/>
            <person name="Ruan X."/>
            <person name="Zhao L."/>
            <person name="Wei J."/>
            <person name="Que T."/>
            <person name="Du C."/>
            <person name="Cheng J."/>
            <person name="Dai P."/>
            <person name="Han X."/>
            <person name="Huang E."/>
            <person name="Gao Y."/>
            <person name="Liu J."/>
            <person name="Shao H."/>
            <person name="Ye R."/>
            <person name="Li L."/>
            <person name="Wei W."/>
            <person name="Wang X."/>
            <person name="Wang C."/>
            <person name="Huo Q."/>
            <person name="Li W."/>
            <person name="Guo W."/>
            <person name="Chen H."/>
            <person name="Chen S."/>
            <person name="Zhou L."/>
            <person name="Zhou L."/>
            <person name="Ni X."/>
            <person name="Tian J."/>
            <person name="Zhou Y."/>
            <person name="Sheng Y."/>
            <person name="Liu T."/>
            <person name="Pan Y."/>
            <person name="Xia L."/>
            <person name="Li J."/>
            <person name="Zhao F."/>
            <person name="Cao W."/>
        </authorList>
    </citation>
    <scope>NUCLEOTIDE SEQUENCE</scope>
    <source>
        <strain evidence="5">Rsan-2018</strain>
        <tissue evidence="5">Larvae</tissue>
    </source>
</reference>
<feature type="transmembrane region" description="Helical" evidence="2">
    <location>
        <begin position="645"/>
        <end position="664"/>
    </location>
</feature>
<evidence type="ECO:0000313" key="6">
    <source>
        <dbReference type="Proteomes" id="UP000821837"/>
    </source>
</evidence>
<feature type="signal peptide" evidence="3">
    <location>
        <begin position="1"/>
        <end position="31"/>
    </location>
</feature>
<keyword evidence="2" id="KW-0812">Transmembrane</keyword>
<proteinExistence type="predicted"/>
<dbReference type="InterPro" id="IPR052728">
    <property type="entry name" value="O2_lipid_transport_reg"/>
</dbReference>
<dbReference type="InterPro" id="IPR006621">
    <property type="entry name" value="Nose-resist-to-fluoxetine_N"/>
</dbReference>
<dbReference type="GO" id="GO:0016747">
    <property type="term" value="F:acyltransferase activity, transferring groups other than amino-acyl groups"/>
    <property type="evidence" value="ECO:0007669"/>
    <property type="project" value="InterPro"/>
</dbReference>
<feature type="transmembrane region" description="Helical" evidence="2">
    <location>
        <begin position="356"/>
        <end position="380"/>
    </location>
</feature>
<evidence type="ECO:0000259" key="4">
    <source>
        <dbReference type="SMART" id="SM00703"/>
    </source>
</evidence>
<reference evidence="5" key="1">
    <citation type="journal article" date="2020" name="Cell">
        <title>Large-Scale Comparative Analyses of Tick Genomes Elucidate Their Genetic Diversity and Vector Capacities.</title>
        <authorList>
            <consortium name="Tick Genome and Microbiome Consortium (TIGMIC)"/>
            <person name="Jia N."/>
            <person name="Wang J."/>
            <person name="Shi W."/>
            <person name="Du L."/>
            <person name="Sun Y."/>
            <person name="Zhan W."/>
            <person name="Jiang J.F."/>
            <person name="Wang Q."/>
            <person name="Zhang B."/>
            <person name="Ji P."/>
            <person name="Bell-Sakyi L."/>
            <person name="Cui X.M."/>
            <person name="Yuan T.T."/>
            <person name="Jiang B.G."/>
            <person name="Yang W.F."/>
            <person name="Lam T.T."/>
            <person name="Chang Q.C."/>
            <person name="Ding S.J."/>
            <person name="Wang X.J."/>
            <person name="Zhu J.G."/>
            <person name="Ruan X.D."/>
            <person name="Zhao L."/>
            <person name="Wei J.T."/>
            <person name="Ye R.Z."/>
            <person name="Que T.C."/>
            <person name="Du C.H."/>
            <person name="Zhou Y.H."/>
            <person name="Cheng J.X."/>
            <person name="Dai P.F."/>
            <person name="Guo W.B."/>
            <person name="Han X.H."/>
            <person name="Huang E.J."/>
            <person name="Li L.F."/>
            <person name="Wei W."/>
            <person name="Gao Y.C."/>
            <person name="Liu J.Z."/>
            <person name="Shao H.Z."/>
            <person name="Wang X."/>
            <person name="Wang C.C."/>
            <person name="Yang T.C."/>
            <person name="Huo Q.B."/>
            <person name="Li W."/>
            <person name="Chen H.Y."/>
            <person name="Chen S.E."/>
            <person name="Zhou L.G."/>
            <person name="Ni X.B."/>
            <person name="Tian J.H."/>
            <person name="Sheng Y."/>
            <person name="Liu T."/>
            <person name="Pan Y.S."/>
            <person name="Xia L.Y."/>
            <person name="Li J."/>
            <person name="Zhao F."/>
            <person name="Cao W.C."/>
        </authorList>
    </citation>
    <scope>NUCLEOTIDE SEQUENCE</scope>
    <source>
        <strain evidence="5">Rsan-2018</strain>
    </source>
</reference>
<keyword evidence="6" id="KW-1185">Reference proteome</keyword>
<evidence type="ECO:0000256" key="1">
    <source>
        <dbReference type="SAM" id="MobiDB-lite"/>
    </source>
</evidence>
<dbReference type="VEuPathDB" id="VectorBase:RSAN_042592"/>
<evidence type="ECO:0000256" key="2">
    <source>
        <dbReference type="SAM" id="Phobius"/>
    </source>
</evidence>
<feature type="transmembrane region" description="Helical" evidence="2">
    <location>
        <begin position="676"/>
        <end position="699"/>
    </location>
</feature>
<organism evidence="5 6">
    <name type="scientific">Rhipicephalus sanguineus</name>
    <name type="common">Brown dog tick</name>
    <name type="synonym">Ixodes sanguineus</name>
    <dbReference type="NCBI Taxonomy" id="34632"/>
    <lineage>
        <taxon>Eukaryota</taxon>
        <taxon>Metazoa</taxon>
        <taxon>Ecdysozoa</taxon>
        <taxon>Arthropoda</taxon>
        <taxon>Chelicerata</taxon>
        <taxon>Arachnida</taxon>
        <taxon>Acari</taxon>
        <taxon>Parasitiformes</taxon>
        <taxon>Ixodida</taxon>
        <taxon>Ixodoidea</taxon>
        <taxon>Ixodidae</taxon>
        <taxon>Rhipicephalinae</taxon>
        <taxon>Rhipicephalus</taxon>
        <taxon>Rhipicephalus</taxon>
    </lineage>
</organism>
<dbReference type="PANTHER" id="PTHR11161:SF0">
    <property type="entry name" value="O-ACYLTRANSFERASE LIKE PROTEIN"/>
    <property type="match status" value="1"/>
</dbReference>
<feature type="transmembrane region" description="Helical" evidence="2">
    <location>
        <begin position="490"/>
        <end position="511"/>
    </location>
</feature>
<dbReference type="Pfam" id="PF01757">
    <property type="entry name" value="Acyl_transf_3"/>
    <property type="match status" value="1"/>
</dbReference>
<feature type="transmembrane region" description="Helical" evidence="2">
    <location>
        <begin position="464"/>
        <end position="483"/>
    </location>
</feature>
<evidence type="ECO:0000313" key="5">
    <source>
        <dbReference type="EMBL" id="KAH7982757.1"/>
    </source>
</evidence>
<keyword evidence="2" id="KW-1133">Transmembrane helix</keyword>
<feature type="region of interest" description="Disordered" evidence="1">
    <location>
        <begin position="720"/>
        <end position="741"/>
    </location>
</feature>
<feature type="transmembrane region" description="Helical" evidence="2">
    <location>
        <begin position="541"/>
        <end position="560"/>
    </location>
</feature>
<feature type="transmembrane region" description="Helical" evidence="2">
    <location>
        <begin position="611"/>
        <end position="633"/>
    </location>
</feature>
<dbReference type="PANTHER" id="PTHR11161">
    <property type="entry name" value="O-ACYLTRANSFERASE"/>
    <property type="match status" value="1"/>
</dbReference>
<feature type="transmembrane region" description="Helical" evidence="2">
    <location>
        <begin position="283"/>
        <end position="301"/>
    </location>
</feature>
<feature type="transmembrane region" description="Helical" evidence="2">
    <location>
        <begin position="250"/>
        <end position="271"/>
    </location>
</feature>
<accession>A0A9D4T8X0</accession>
<dbReference type="SMART" id="SM00703">
    <property type="entry name" value="NRF"/>
    <property type="match status" value="1"/>
</dbReference>
<dbReference type="OMA" id="RSMLNIN"/>
<feature type="transmembrane region" description="Helical" evidence="2">
    <location>
        <begin position="400"/>
        <end position="421"/>
    </location>
</feature>
<gene>
    <name evidence="5" type="ORF">HPB52_006938</name>
</gene>
<comment type="caution">
    <text evidence="5">The sequence shown here is derived from an EMBL/GenBank/DDBJ whole genome shotgun (WGS) entry which is preliminary data.</text>
</comment>
<feature type="transmembrane region" description="Helical" evidence="2">
    <location>
        <begin position="572"/>
        <end position="591"/>
    </location>
</feature>
<dbReference type="AlphaFoldDB" id="A0A9D4T8X0"/>
<dbReference type="EMBL" id="JABSTV010001245">
    <property type="protein sequence ID" value="KAH7982757.1"/>
    <property type="molecule type" value="Genomic_DNA"/>
</dbReference>
<sequence length="780" mass="88559">MFFRCPFTVSRRRTKLLLVLFVTIVASPTLCKCSPDETDSQAATTTATTIGTTVSAAEAEVSYVNTLKEWIGKAIDQSSPEFTRKLLKAEVSTDCSFGLLKLVRAIKNLDPWAVRLLDASGKYPTGALQATRADFGAFDECLETVLLDRDGDVEARGQYCSLLIYARNNSDAENHILPAIEMAHPKVRKFQKYFYDRRFPTFRLAMCTMNFCNEQELQELAKAIIPPAVDFKVKYCTTSEYQRPTLTQRVILAFLAMVAFMVALGTGLDIYAENKAPKCRHNALVWVALCFSLLSNTRSMLNINNDKNSDAYRFQFLHGLRFLSIVWIVIGHCYGTPSDVWSRLINNISLSDRWDIAIISAGFISVDTFFFLSAFLLTCVVSKQKRVGVVMFIMAVFRRLIRTLVPLFFVIMCMYLLPLIVSGPEAPEFFEKLDNEVYENWWTLLVQVRNYFYRDDDVPLLPHLWYLSVDFQFFLVALPILLICKKRPQFSIALFALLSLVGCSISTWQAASSNRTPFMVVIVESIEVFLETTYRYYFYPFYHAMCYFMGCVTFLSLSWFKSKKMSRMFQTVAWCIAIASGLCCISIKIAWYREADPTTQFGKLSTAFFDRILWCIFLMWVTMACATGRGGFIGKFLAWNAFVPLSRLAFGVYLIHVPFVQLFFHISRERLSLEHYIVVSLIFTALVWSYLLSYLLFIFCEAPTAKVDKLVFEGCRRSQPKPPACPHSAAEAPSGLSSDKPAVIPSVSDAYSAMEAQRINGTVDNCGFFCGKGHSGSYQL</sequence>
<dbReference type="OrthoDB" id="4794873at2759"/>
<keyword evidence="2" id="KW-0472">Membrane</keyword>
<protein>
    <recommendedName>
        <fullName evidence="4">Nose resistant-to-fluoxetine protein N-terminal domain-containing protein</fullName>
    </recommendedName>
</protein>